<protein>
    <submittedName>
        <fullName evidence="2">Uncharacterized protein</fullName>
    </submittedName>
</protein>
<keyword evidence="1" id="KW-0812">Transmembrane</keyword>
<evidence type="ECO:0000256" key="1">
    <source>
        <dbReference type="SAM" id="Phobius"/>
    </source>
</evidence>
<dbReference type="Proteomes" id="UP001178507">
    <property type="component" value="Unassembled WGS sequence"/>
</dbReference>
<dbReference type="AlphaFoldDB" id="A0AA36J489"/>
<sequence length="126" mass="13149">MTGYFSHPLLPLQMFKCQDHCPGGAPGTCDKGLQGVTCGDCPEAQFWTSQGCTECGSMGLAWALALLTLMVGLMSSYYLLTSSYTAKASVLACTTASLGMMLGLFQNLGVLSTVSIELGLLGCVTC</sequence>
<proteinExistence type="predicted"/>
<feature type="transmembrane region" description="Helical" evidence="1">
    <location>
        <begin position="86"/>
        <end position="105"/>
    </location>
</feature>
<reference evidence="2" key="1">
    <citation type="submission" date="2023-08" db="EMBL/GenBank/DDBJ databases">
        <authorList>
            <person name="Chen Y."/>
            <person name="Shah S."/>
            <person name="Dougan E. K."/>
            <person name="Thang M."/>
            <person name="Chan C."/>
        </authorList>
    </citation>
    <scope>NUCLEOTIDE SEQUENCE</scope>
</reference>
<keyword evidence="1" id="KW-1133">Transmembrane helix</keyword>
<keyword evidence="1" id="KW-0472">Membrane</keyword>
<keyword evidence="3" id="KW-1185">Reference proteome</keyword>
<name>A0AA36J489_9DINO</name>
<accession>A0AA36J489</accession>
<comment type="caution">
    <text evidence="2">The sequence shown here is derived from an EMBL/GenBank/DDBJ whole genome shotgun (WGS) entry which is preliminary data.</text>
</comment>
<dbReference type="EMBL" id="CAUJNA010003331">
    <property type="protein sequence ID" value="CAJ1399348.1"/>
    <property type="molecule type" value="Genomic_DNA"/>
</dbReference>
<gene>
    <name evidence="2" type="ORF">EVOR1521_LOCUS22895</name>
</gene>
<organism evidence="2 3">
    <name type="scientific">Effrenium voratum</name>
    <dbReference type="NCBI Taxonomy" id="2562239"/>
    <lineage>
        <taxon>Eukaryota</taxon>
        <taxon>Sar</taxon>
        <taxon>Alveolata</taxon>
        <taxon>Dinophyceae</taxon>
        <taxon>Suessiales</taxon>
        <taxon>Symbiodiniaceae</taxon>
        <taxon>Effrenium</taxon>
    </lineage>
</organism>
<feature type="transmembrane region" description="Helical" evidence="1">
    <location>
        <begin position="60"/>
        <end position="80"/>
    </location>
</feature>
<evidence type="ECO:0000313" key="2">
    <source>
        <dbReference type="EMBL" id="CAJ1399348.1"/>
    </source>
</evidence>
<evidence type="ECO:0000313" key="3">
    <source>
        <dbReference type="Proteomes" id="UP001178507"/>
    </source>
</evidence>